<feature type="compositionally biased region" description="Basic and acidic residues" evidence="1">
    <location>
        <begin position="387"/>
        <end position="402"/>
    </location>
</feature>
<evidence type="ECO:0000256" key="1">
    <source>
        <dbReference type="SAM" id="MobiDB-lite"/>
    </source>
</evidence>
<dbReference type="GO" id="GO:0051298">
    <property type="term" value="P:centrosome duplication"/>
    <property type="evidence" value="ECO:0007669"/>
    <property type="project" value="TreeGrafter"/>
</dbReference>
<dbReference type="InterPro" id="IPR045107">
    <property type="entry name" value="SAC3/GANP/THP3"/>
</dbReference>
<dbReference type="OrthoDB" id="264795at2759"/>
<dbReference type="GO" id="GO:0005634">
    <property type="term" value="C:nucleus"/>
    <property type="evidence" value="ECO:0007669"/>
    <property type="project" value="TreeGrafter"/>
</dbReference>
<reference evidence="3" key="1">
    <citation type="journal article" date="2019" name="bioRxiv">
        <title>The Genome of the Zebra Mussel, Dreissena polymorpha: A Resource for Invasive Species Research.</title>
        <authorList>
            <person name="McCartney M.A."/>
            <person name="Auch B."/>
            <person name="Kono T."/>
            <person name="Mallez S."/>
            <person name="Zhang Y."/>
            <person name="Obille A."/>
            <person name="Becker A."/>
            <person name="Abrahante J.E."/>
            <person name="Garbe J."/>
            <person name="Badalamenti J.P."/>
            <person name="Herman A."/>
            <person name="Mangelson H."/>
            <person name="Liachko I."/>
            <person name="Sullivan S."/>
            <person name="Sone E.D."/>
            <person name="Koren S."/>
            <person name="Silverstein K.A.T."/>
            <person name="Beckman K.B."/>
            <person name="Gohl D.M."/>
        </authorList>
    </citation>
    <scope>NUCLEOTIDE SEQUENCE</scope>
    <source>
        <strain evidence="3">Duluth1</strain>
        <tissue evidence="3">Whole animal</tissue>
    </source>
</reference>
<dbReference type="GO" id="GO:0005813">
    <property type="term" value="C:centrosome"/>
    <property type="evidence" value="ECO:0007669"/>
    <property type="project" value="TreeGrafter"/>
</dbReference>
<dbReference type="AlphaFoldDB" id="A0A9D4MDL2"/>
<dbReference type="GO" id="GO:0051225">
    <property type="term" value="P:spindle assembly"/>
    <property type="evidence" value="ECO:0007669"/>
    <property type="project" value="TreeGrafter"/>
</dbReference>
<feature type="domain" description="SAC3/GANP/THP3 conserved" evidence="2">
    <location>
        <begin position="8"/>
        <end position="293"/>
    </location>
</feature>
<dbReference type="EMBL" id="JAIWYP010000002">
    <property type="protein sequence ID" value="KAH3875617.1"/>
    <property type="molecule type" value="Genomic_DNA"/>
</dbReference>
<proteinExistence type="predicted"/>
<name>A0A9D4MDL2_DREPO</name>
<evidence type="ECO:0000313" key="4">
    <source>
        <dbReference type="Proteomes" id="UP000828390"/>
    </source>
</evidence>
<organism evidence="3 4">
    <name type="scientific">Dreissena polymorpha</name>
    <name type="common">Zebra mussel</name>
    <name type="synonym">Mytilus polymorpha</name>
    <dbReference type="NCBI Taxonomy" id="45954"/>
    <lineage>
        <taxon>Eukaryota</taxon>
        <taxon>Metazoa</taxon>
        <taxon>Spiralia</taxon>
        <taxon>Lophotrochozoa</taxon>
        <taxon>Mollusca</taxon>
        <taxon>Bivalvia</taxon>
        <taxon>Autobranchia</taxon>
        <taxon>Heteroconchia</taxon>
        <taxon>Euheterodonta</taxon>
        <taxon>Imparidentia</taxon>
        <taxon>Neoheterodontei</taxon>
        <taxon>Myida</taxon>
        <taxon>Dreissenoidea</taxon>
        <taxon>Dreissenidae</taxon>
        <taxon>Dreissena</taxon>
    </lineage>
</organism>
<feature type="region of interest" description="Disordered" evidence="1">
    <location>
        <begin position="329"/>
        <end position="402"/>
    </location>
</feature>
<dbReference type="InterPro" id="IPR005062">
    <property type="entry name" value="SAC3/GANP/THP3_conserved"/>
</dbReference>
<protein>
    <recommendedName>
        <fullName evidence="2">SAC3/GANP/THP3 conserved domain-containing protein</fullName>
    </recommendedName>
</protein>
<accession>A0A9D4MDL2</accession>
<dbReference type="Proteomes" id="UP000828390">
    <property type="component" value="Unassembled WGS sequence"/>
</dbReference>
<feature type="compositionally biased region" description="Polar residues" evidence="1">
    <location>
        <begin position="375"/>
        <end position="386"/>
    </location>
</feature>
<feature type="compositionally biased region" description="Basic and acidic residues" evidence="1">
    <location>
        <begin position="362"/>
        <end position="371"/>
    </location>
</feature>
<dbReference type="Pfam" id="PF03399">
    <property type="entry name" value="SAC3_GANP"/>
    <property type="match status" value="1"/>
</dbReference>
<sequence length="457" mass="52121">MIGMCQHMCSKSEILLRERENLLHPFEVAVGHTPKCPRADYSRCVKEYCRPTVGKEDRNPAEVRPPSVLLDTVHYLIHSVATLKCPWNEIYDFIFDRLRAVRQDLVVQECEDRHAIEILEAAVRFHVYSEYRLCTEHISVFDAKINSQHAQECLKRLISLYNIRGNTSENRAEFEATYLLYNLGAEEALLHYLSLDVHLRHCSIVRQAYQMSIAFAANNWVRVLRMYANLSSTIHLCAVHRHFTCIQQRALHTMNAGYSSKNLTFPIAKLTELLFLNTDTETQIICEMYGVTVLGEGVQFFRGNFKSDEKVERSHCDFVNSQLKHKTIPEILKGKSSPLKKPVGHGNEASSVPKGRQISGHADLDVREEKRQSRKSVQGTQSSDQLDLNKEKQGRQPSEKLDLNIENQGRPCSNVVQNQGTQSNNIDLLASLLPCKLQGNITRTDALNHEFSKKCST</sequence>
<keyword evidence="4" id="KW-1185">Reference proteome</keyword>
<reference evidence="3" key="2">
    <citation type="submission" date="2020-11" db="EMBL/GenBank/DDBJ databases">
        <authorList>
            <person name="McCartney M.A."/>
            <person name="Auch B."/>
            <person name="Kono T."/>
            <person name="Mallez S."/>
            <person name="Becker A."/>
            <person name="Gohl D.M."/>
            <person name="Silverstein K.A.T."/>
            <person name="Koren S."/>
            <person name="Bechman K.B."/>
            <person name="Herman A."/>
            <person name="Abrahante J.E."/>
            <person name="Garbe J."/>
        </authorList>
    </citation>
    <scope>NUCLEOTIDE SEQUENCE</scope>
    <source>
        <strain evidence="3">Duluth1</strain>
        <tissue evidence="3">Whole animal</tissue>
    </source>
</reference>
<evidence type="ECO:0000313" key="3">
    <source>
        <dbReference type="EMBL" id="KAH3875617.1"/>
    </source>
</evidence>
<dbReference type="PANTHER" id="PTHR12436">
    <property type="entry name" value="80 KDA MCM3-ASSOCIATED PROTEIN"/>
    <property type="match status" value="1"/>
</dbReference>
<dbReference type="GO" id="GO:0005819">
    <property type="term" value="C:spindle"/>
    <property type="evidence" value="ECO:0007669"/>
    <property type="project" value="TreeGrafter"/>
</dbReference>
<evidence type="ECO:0000259" key="2">
    <source>
        <dbReference type="Pfam" id="PF03399"/>
    </source>
</evidence>
<dbReference type="Gene3D" id="1.25.40.990">
    <property type="match status" value="1"/>
</dbReference>
<dbReference type="PANTHER" id="PTHR12436:SF38">
    <property type="entry name" value="SAC3 DOMAIN-CONTAINING PROTEIN 1"/>
    <property type="match status" value="1"/>
</dbReference>
<gene>
    <name evidence="3" type="ORF">DPMN_038888</name>
</gene>
<comment type="caution">
    <text evidence="3">The sequence shown here is derived from an EMBL/GenBank/DDBJ whole genome shotgun (WGS) entry which is preliminary data.</text>
</comment>